<feature type="region of interest" description="Disordered" evidence="1">
    <location>
        <begin position="1"/>
        <end position="24"/>
    </location>
</feature>
<comment type="caution">
    <text evidence="2">The sequence shown here is derived from an EMBL/GenBank/DDBJ whole genome shotgun (WGS) entry which is preliminary data.</text>
</comment>
<gene>
    <name evidence="2" type="ORF">JOC86_004937</name>
</gene>
<evidence type="ECO:0000313" key="3">
    <source>
        <dbReference type="Proteomes" id="UP001646157"/>
    </source>
</evidence>
<protein>
    <submittedName>
        <fullName evidence="2">Uncharacterized protein</fullName>
    </submittedName>
</protein>
<organism evidence="2 3">
    <name type="scientific">Rossellomorea pakistanensis</name>
    <dbReference type="NCBI Taxonomy" id="992288"/>
    <lineage>
        <taxon>Bacteria</taxon>
        <taxon>Bacillati</taxon>
        <taxon>Bacillota</taxon>
        <taxon>Bacilli</taxon>
        <taxon>Bacillales</taxon>
        <taxon>Bacillaceae</taxon>
        <taxon>Rossellomorea</taxon>
    </lineage>
</organism>
<dbReference type="EMBL" id="JAFBDZ010000010">
    <property type="protein sequence ID" value="MBM7588339.1"/>
    <property type="molecule type" value="Genomic_DNA"/>
</dbReference>
<dbReference type="Proteomes" id="UP001646157">
    <property type="component" value="Unassembled WGS sequence"/>
</dbReference>
<sequence length="91" mass="10343">READEEIRSSSEAAASANGSWGAPVRVGHRQANWKRVTFSGYSFFVLLIIKFLSSKSFCENVRFVNQNVQLFNSLIIYQRFFMKSSINTGV</sequence>
<name>A0ABS2NKF8_9BACI</name>
<evidence type="ECO:0000313" key="2">
    <source>
        <dbReference type="EMBL" id="MBM7588339.1"/>
    </source>
</evidence>
<dbReference type="RefSeq" id="WP_205176151.1">
    <property type="nucleotide sequence ID" value="NZ_JAFBDZ010000010.1"/>
</dbReference>
<keyword evidence="3" id="KW-1185">Reference proteome</keyword>
<proteinExistence type="predicted"/>
<accession>A0ABS2NKF8</accession>
<feature type="non-terminal residue" evidence="2">
    <location>
        <position position="1"/>
    </location>
</feature>
<evidence type="ECO:0000256" key="1">
    <source>
        <dbReference type="SAM" id="MobiDB-lite"/>
    </source>
</evidence>
<reference evidence="2 3" key="1">
    <citation type="submission" date="2021-01" db="EMBL/GenBank/DDBJ databases">
        <title>Genomic Encyclopedia of Type Strains, Phase IV (KMG-IV): sequencing the most valuable type-strain genomes for metagenomic binning, comparative biology and taxonomic classification.</title>
        <authorList>
            <person name="Goeker M."/>
        </authorList>
    </citation>
    <scope>NUCLEOTIDE SEQUENCE [LARGE SCALE GENOMIC DNA]</scope>
    <source>
        <strain evidence="2 3">DSM 24834</strain>
    </source>
</reference>